<protein>
    <submittedName>
        <fullName evidence="1">DUF943 family protein</fullName>
    </submittedName>
</protein>
<evidence type="ECO:0000313" key="2">
    <source>
        <dbReference type="Proteomes" id="UP001058553"/>
    </source>
</evidence>
<dbReference type="EMBL" id="CP103445">
    <property type="protein sequence ID" value="UWS34817.1"/>
    <property type="molecule type" value="Genomic_DNA"/>
</dbReference>
<dbReference type="InterPro" id="IPR010351">
    <property type="entry name" value="DUF943"/>
</dbReference>
<evidence type="ECO:0000313" key="1">
    <source>
        <dbReference type="EMBL" id="UWS34817.1"/>
    </source>
</evidence>
<proteinExistence type="predicted"/>
<organism evidence="1 2">
    <name type="scientific">Erwinia pyrifoliae</name>
    <dbReference type="NCBI Taxonomy" id="79967"/>
    <lineage>
        <taxon>Bacteria</taxon>
        <taxon>Pseudomonadati</taxon>
        <taxon>Pseudomonadota</taxon>
        <taxon>Gammaproteobacteria</taxon>
        <taxon>Enterobacterales</taxon>
        <taxon>Erwiniaceae</taxon>
        <taxon>Erwinia</taxon>
    </lineage>
</organism>
<gene>
    <name evidence="1" type="ORF">NYP84_06580</name>
</gene>
<reference evidence="1" key="1">
    <citation type="submission" date="2022-07" db="EMBL/GenBank/DDBJ databases">
        <title>Genetic diversity of Erwinia pyrifoliae.</title>
        <authorList>
            <person name="Park D.S."/>
            <person name="Ham H."/>
        </authorList>
    </citation>
    <scope>NUCLEOTIDE SEQUENCE</scope>
    <source>
        <strain evidence="1">CP201486</strain>
    </source>
</reference>
<keyword evidence="2" id="KW-1185">Reference proteome</keyword>
<dbReference type="Proteomes" id="UP001058553">
    <property type="component" value="Chromosome"/>
</dbReference>
<accession>A0ABY5XCI8</accession>
<name>A0ABY5XCI8_ERWPY</name>
<dbReference type="Pfam" id="PF06092">
    <property type="entry name" value="DUF943"/>
    <property type="match status" value="1"/>
</dbReference>
<sequence>MRSLLVSVILLLLIFAGYLIIRKPHVSVVDAHYDGNTAQVIVDELPFLKSNKIEWWNENKENIMQKYNIPSGQNTPFQITIYAFGDGYKEEEEEDRRCFPDIKPPKNCIDKNIIMSISRTRNGSINYDF</sequence>
<dbReference type="RefSeq" id="WP_259819857.1">
    <property type="nucleotide sequence ID" value="NZ_CP103445.1"/>
</dbReference>